<dbReference type="Proteomes" id="UP000094463">
    <property type="component" value="Chromosome"/>
</dbReference>
<dbReference type="PANTHER" id="PTHR43133">
    <property type="entry name" value="RNA POLYMERASE ECF-TYPE SIGMA FACTO"/>
    <property type="match status" value="1"/>
</dbReference>
<dbReference type="InterPro" id="IPR007627">
    <property type="entry name" value="RNA_pol_sigma70_r2"/>
</dbReference>
<keyword evidence="3" id="KW-0804">Transcription</keyword>
<feature type="domain" description="RNA polymerase sigma-70 region 2" evidence="5">
    <location>
        <begin position="18"/>
        <end position="81"/>
    </location>
</feature>
<evidence type="ECO:0000313" key="6">
    <source>
        <dbReference type="EMBL" id="AOM84254.1"/>
    </source>
</evidence>
<protein>
    <submittedName>
        <fullName evidence="6">RNA polymerase ECF-type sigma factor</fullName>
    </submittedName>
</protein>
<dbReference type="NCBIfam" id="TIGR02937">
    <property type="entry name" value="sigma70-ECF"/>
    <property type="match status" value="1"/>
</dbReference>
<organism evidence="6 7">
    <name type="scientific">Salisediminibacterium beveridgei</name>
    <dbReference type="NCBI Taxonomy" id="632773"/>
    <lineage>
        <taxon>Bacteria</taxon>
        <taxon>Bacillati</taxon>
        <taxon>Bacillota</taxon>
        <taxon>Bacilli</taxon>
        <taxon>Bacillales</taxon>
        <taxon>Bacillaceae</taxon>
        <taxon>Salisediminibacterium</taxon>
    </lineage>
</organism>
<evidence type="ECO:0000259" key="5">
    <source>
        <dbReference type="Pfam" id="PF04542"/>
    </source>
</evidence>
<dbReference type="Gene3D" id="1.10.1740.10">
    <property type="match status" value="1"/>
</dbReference>
<gene>
    <name evidence="6" type="ORF">BBEV_2929</name>
</gene>
<name>A0A1D7QZ15_9BACI</name>
<dbReference type="Pfam" id="PF04542">
    <property type="entry name" value="Sigma70_r2"/>
    <property type="match status" value="1"/>
</dbReference>
<dbReference type="InterPro" id="IPR014284">
    <property type="entry name" value="RNA_pol_sigma-70_dom"/>
</dbReference>
<dbReference type="GO" id="GO:0006352">
    <property type="term" value="P:DNA-templated transcription initiation"/>
    <property type="evidence" value="ECO:0007669"/>
    <property type="project" value="InterPro"/>
</dbReference>
<sequence length="181" mass="20542">MSFKEQLAGGDEEALSALMDTYGSVLMRTAILLVKDRQLAEEVVQDTFVTAYKKIHQLESDDKLKGWLVTITVNGCRSRMRTWIWRNLYTAKDEDVFQDMEETSLLPEAQLLTAIENEELHEAVQSLPYNYREPIALFLFSRHDPAGTGGHAGSEGEHHKNPPDPGTNAIKRSFDERSDCR</sequence>
<dbReference type="SUPFAM" id="SSF88946">
    <property type="entry name" value="Sigma2 domain of RNA polymerase sigma factors"/>
    <property type="match status" value="1"/>
</dbReference>
<dbReference type="AlphaFoldDB" id="A0A1D7QZ15"/>
<evidence type="ECO:0000313" key="7">
    <source>
        <dbReference type="Proteomes" id="UP000094463"/>
    </source>
</evidence>
<evidence type="ECO:0000256" key="4">
    <source>
        <dbReference type="SAM" id="MobiDB-lite"/>
    </source>
</evidence>
<dbReference type="EMBL" id="CP012502">
    <property type="protein sequence ID" value="AOM84254.1"/>
    <property type="molecule type" value="Genomic_DNA"/>
</dbReference>
<accession>A0A1D7QZ15</accession>
<keyword evidence="7" id="KW-1185">Reference proteome</keyword>
<dbReference type="GO" id="GO:0016987">
    <property type="term" value="F:sigma factor activity"/>
    <property type="evidence" value="ECO:0007669"/>
    <property type="project" value="UniProtKB-KW"/>
</dbReference>
<proteinExistence type="predicted"/>
<dbReference type="KEGG" id="bbev:BBEV_2929"/>
<feature type="compositionally biased region" description="Basic and acidic residues" evidence="4">
    <location>
        <begin position="172"/>
        <end position="181"/>
    </location>
</feature>
<dbReference type="InterPro" id="IPR013325">
    <property type="entry name" value="RNA_pol_sigma_r2"/>
</dbReference>
<evidence type="ECO:0000256" key="2">
    <source>
        <dbReference type="ARBA" id="ARBA00023082"/>
    </source>
</evidence>
<keyword evidence="2" id="KW-0731">Sigma factor</keyword>
<dbReference type="PATRIC" id="fig|632773.3.peg.3068"/>
<feature type="region of interest" description="Disordered" evidence="4">
    <location>
        <begin position="146"/>
        <end position="181"/>
    </location>
</feature>
<dbReference type="InterPro" id="IPR039425">
    <property type="entry name" value="RNA_pol_sigma-70-like"/>
</dbReference>
<evidence type="ECO:0000256" key="3">
    <source>
        <dbReference type="ARBA" id="ARBA00023163"/>
    </source>
</evidence>
<reference evidence="6 7" key="1">
    <citation type="submission" date="2015-08" db="EMBL/GenBank/DDBJ databases">
        <title>The complete genome sequence of Bacillus beveridgei MLTeJB.</title>
        <authorList>
            <person name="Hanson T.E."/>
            <person name="Mesa C."/>
            <person name="Basesman S.M."/>
            <person name="Oremland R.S."/>
        </authorList>
    </citation>
    <scope>NUCLEOTIDE SEQUENCE [LARGE SCALE GENOMIC DNA]</scope>
    <source>
        <strain evidence="6 7">MLTeJB</strain>
    </source>
</reference>
<evidence type="ECO:0000256" key="1">
    <source>
        <dbReference type="ARBA" id="ARBA00023015"/>
    </source>
</evidence>
<dbReference type="STRING" id="632773.BBEV_2929"/>
<keyword evidence="1" id="KW-0805">Transcription regulation</keyword>
<dbReference type="PANTHER" id="PTHR43133:SF60">
    <property type="entry name" value="RNA POLYMERASE SIGMA FACTOR SIGV"/>
    <property type="match status" value="1"/>
</dbReference>